<sequence length="248" mass="26377">MVEFDKSASEPPSEGQPPQNGGQQQPYGQQPGQGQQGQQGQQPYGQPYPQQGQQPYGQPQGQQPGYGYPAPPPGPGQQPPYGGPGGPGWGSQPPGYGYSAPARPSTGPAMWSHLGAVLTVFVGTGVCCIGMLCGWIAPLAIRNNAQNEHDPYIRHHSAQGMNYGITQAIMAVITGVLYFVVVISAGVTADSGTGDPGMVFLIPLICYFVLFGAYWITTLVFGIIGSVKANNGEMWSYPKFLSWRFVKN</sequence>
<name>A0ABW1MW24_9ACTN</name>
<gene>
    <name evidence="7" type="ORF">ACFP4F_33975</name>
</gene>
<reference evidence="8" key="1">
    <citation type="journal article" date="2019" name="Int. J. Syst. Evol. Microbiol.">
        <title>The Global Catalogue of Microorganisms (GCM) 10K type strain sequencing project: providing services to taxonomists for standard genome sequencing and annotation.</title>
        <authorList>
            <consortium name="The Broad Institute Genomics Platform"/>
            <consortium name="The Broad Institute Genome Sequencing Center for Infectious Disease"/>
            <person name="Wu L."/>
            <person name="Ma J."/>
        </authorList>
    </citation>
    <scope>NUCLEOTIDE SEQUENCE [LARGE SCALE GENOMIC DNA]</scope>
    <source>
        <strain evidence="8">CGMCC 1.15180</strain>
    </source>
</reference>
<evidence type="ECO:0000256" key="3">
    <source>
        <dbReference type="ARBA" id="ARBA00022989"/>
    </source>
</evidence>
<keyword evidence="3 6" id="KW-1133">Transmembrane helix</keyword>
<keyword evidence="2 6" id="KW-0812">Transmembrane</keyword>
<feature type="transmembrane region" description="Helical" evidence="6">
    <location>
        <begin position="114"/>
        <end position="141"/>
    </location>
</feature>
<feature type="compositionally biased region" description="Pro residues" evidence="5">
    <location>
        <begin position="69"/>
        <end position="82"/>
    </location>
</feature>
<feature type="transmembrane region" description="Helical" evidence="6">
    <location>
        <begin position="199"/>
        <end position="224"/>
    </location>
</feature>
<feature type="compositionally biased region" description="Low complexity" evidence="5">
    <location>
        <begin position="16"/>
        <end position="68"/>
    </location>
</feature>
<keyword evidence="4 6" id="KW-0472">Membrane</keyword>
<proteinExistence type="predicted"/>
<dbReference type="EMBL" id="JBHSPX010000015">
    <property type="protein sequence ID" value="MFC6067532.1"/>
    <property type="molecule type" value="Genomic_DNA"/>
</dbReference>
<evidence type="ECO:0000256" key="4">
    <source>
        <dbReference type="ARBA" id="ARBA00023136"/>
    </source>
</evidence>
<dbReference type="Proteomes" id="UP001596139">
    <property type="component" value="Unassembled WGS sequence"/>
</dbReference>
<evidence type="ECO:0000256" key="2">
    <source>
        <dbReference type="ARBA" id="ARBA00022692"/>
    </source>
</evidence>
<keyword evidence="8" id="KW-1185">Reference proteome</keyword>
<evidence type="ECO:0000256" key="6">
    <source>
        <dbReference type="SAM" id="Phobius"/>
    </source>
</evidence>
<dbReference type="InterPro" id="IPR019109">
    <property type="entry name" value="MamF_MmsF"/>
</dbReference>
<evidence type="ECO:0000256" key="5">
    <source>
        <dbReference type="SAM" id="MobiDB-lite"/>
    </source>
</evidence>
<feature type="transmembrane region" description="Helical" evidence="6">
    <location>
        <begin position="162"/>
        <end position="187"/>
    </location>
</feature>
<organism evidence="7 8">
    <name type="scientific">Streptomyces ochraceiscleroticus</name>
    <dbReference type="NCBI Taxonomy" id="47761"/>
    <lineage>
        <taxon>Bacteria</taxon>
        <taxon>Bacillati</taxon>
        <taxon>Actinomycetota</taxon>
        <taxon>Actinomycetes</taxon>
        <taxon>Kitasatosporales</taxon>
        <taxon>Streptomycetaceae</taxon>
        <taxon>Streptomyces</taxon>
    </lineage>
</organism>
<comment type="subcellular location">
    <subcellularLocation>
        <location evidence="1">Membrane</location>
        <topology evidence="1">Multi-pass membrane protein</topology>
    </subcellularLocation>
</comment>
<feature type="region of interest" description="Disordered" evidence="5">
    <location>
        <begin position="1"/>
        <end position="101"/>
    </location>
</feature>
<accession>A0ABW1MW24</accession>
<comment type="caution">
    <text evidence="7">The sequence shown here is derived from an EMBL/GenBank/DDBJ whole genome shotgun (WGS) entry which is preliminary data.</text>
</comment>
<evidence type="ECO:0000256" key="1">
    <source>
        <dbReference type="ARBA" id="ARBA00004141"/>
    </source>
</evidence>
<evidence type="ECO:0000313" key="7">
    <source>
        <dbReference type="EMBL" id="MFC6067532.1"/>
    </source>
</evidence>
<dbReference type="RefSeq" id="WP_051861299.1">
    <property type="nucleotide sequence ID" value="NZ_JBHSPX010000015.1"/>
</dbReference>
<dbReference type="Pfam" id="PF09685">
    <property type="entry name" value="MamF_MmsF"/>
    <property type="match status" value="1"/>
</dbReference>
<protein>
    <submittedName>
        <fullName evidence="7">DUF4870 domain-containing protein</fullName>
    </submittedName>
</protein>
<evidence type="ECO:0000313" key="8">
    <source>
        <dbReference type="Proteomes" id="UP001596139"/>
    </source>
</evidence>